<sequence>MSAVDLRVRLCRVCMCVYVEQRCNVHVMLAIRAHEAVCSVTWLKDAPTWSHIPGASAGAALALAVSDGQREAVLPFHQVT</sequence>
<reference evidence="1" key="1">
    <citation type="submission" date="2014-11" db="EMBL/GenBank/DDBJ databases">
        <authorList>
            <person name="Amaro Gonzalez C."/>
        </authorList>
    </citation>
    <scope>NUCLEOTIDE SEQUENCE</scope>
</reference>
<organism evidence="1">
    <name type="scientific">Anguilla anguilla</name>
    <name type="common">European freshwater eel</name>
    <name type="synonym">Muraena anguilla</name>
    <dbReference type="NCBI Taxonomy" id="7936"/>
    <lineage>
        <taxon>Eukaryota</taxon>
        <taxon>Metazoa</taxon>
        <taxon>Chordata</taxon>
        <taxon>Craniata</taxon>
        <taxon>Vertebrata</taxon>
        <taxon>Euteleostomi</taxon>
        <taxon>Actinopterygii</taxon>
        <taxon>Neopterygii</taxon>
        <taxon>Teleostei</taxon>
        <taxon>Anguilliformes</taxon>
        <taxon>Anguillidae</taxon>
        <taxon>Anguilla</taxon>
    </lineage>
</organism>
<dbReference type="AlphaFoldDB" id="A0A0E9TGE2"/>
<evidence type="ECO:0000313" key="1">
    <source>
        <dbReference type="EMBL" id="JAH51773.1"/>
    </source>
</evidence>
<reference evidence="1" key="2">
    <citation type="journal article" date="2015" name="Fish Shellfish Immunol.">
        <title>Early steps in the European eel (Anguilla anguilla)-Vibrio vulnificus interaction in the gills: Role of the RtxA13 toxin.</title>
        <authorList>
            <person name="Callol A."/>
            <person name="Pajuelo D."/>
            <person name="Ebbesson L."/>
            <person name="Teles M."/>
            <person name="MacKenzie S."/>
            <person name="Amaro C."/>
        </authorList>
    </citation>
    <scope>NUCLEOTIDE SEQUENCE</scope>
</reference>
<accession>A0A0E9TGE2</accession>
<dbReference type="EMBL" id="GBXM01056804">
    <property type="protein sequence ID" value="JAH51773.1"/>
    <property type="molecule type" value="Transcribed_RNA"/>
</dbReference>
<protein>
    <submittedName>
        <fullName evidence="1">Uncharacterized protein</fullName>
    </submittedName>
</protein>
<name>A0A0E9TGE2_ANGAN</name>
<proteinExistence type="predicted"/>